<feature type="binding site" evidence="8">
    <location>
        <begin position="177"/>
        <end position="178"/>
    </location>
    <ligand>
        <name>ATP</name>
        <dbReference type="ChEBI" id="CHEBI:30616"/>
    </ligand>
</feature>
<gene>
    <name evidence="8 10" type="primary">proB</name>
    <name evidence="10" type="ORF">DVT68_03790</name>
</gene>
<dbReference type="InterPro" id="IPR041739">
    <property type="entry name" value="G5K_ProB"/>
</dbReference>
<dbReference type="EC" id="2.7.2.11" evidence="8"/>
<dbReference type="Pfam" id="PF00696">
    <property type="entry name" value="AA_kinase"/>
    <property type="match status" value="1"/>
</dbReference>
<dbReference type="RefSeq" id="WP_114823692.1">
    <property type="nucleotide sequence ID" value="NZ_QQSY01000001.1"/>
</dbReference>
<feature type="domain" description="PUA" evidence="9">
    <location>
        <begin position="285"/>
        <end position="368"/>
    </location>
</feature>
<reference evidence="10 11" key="1">
    <citation type="submission" date="2018-07" db="EMBL/GenBank/DDBJ databases">
        <title>Dyella solisilvae sp. nov., isolated from the pine and broad-leaved mixed forest soil.</title>
        <authorList>
            <person name="Gao Z."/>
            <person name="Qiu L."/>
        </authorList>
    </citation>
    <scope>NUCLEOTIDE SEQUENCE [LARGE SCALE GENOMIC DNA]</scope>
    <source>
        <strain evidence="10 11">DHG54</strain>
    </source>
</reference>
<protein>
    <recommendedName>
        <fullName evidence="8">Glutamate 5-kinase</fullName>
        <ecNumber evidence="8">2.7.2.11</ecNumber>
    </recommendedName>
    <alternativeName>
        <fullName evidence="8">Gamma-glutamyl kinase</fullName>
        <shortName evidence="8">GK</shortName>
    </alternativeName>
</protein>
<evidence type="ECO:0000256" key="8">
    <source>
        <dbReference type="HAMAP-Rule" id="MF_00456"/>
    </source>
</evidence>
<proteinExistence type="inferred from homology"/>
<dbReference type="Gene3D" id="3.40.1160.10">
    <property type="entry name" value="Acetylglutamate kinase-like"/>
    <property type="match status" value="1"/>
</dbReference>
<feature type="binding site" evidence="8">
    <location>
        <position position="157"/>
    </location>
    <ligand>
        <name>substrate</name>
    </ligand>
</feature>
<accession>A0A370KBK1</accession>
<dbReference type="OrthoDB" id="9804434at2"/>
<dbReference type="Gene3D" id="2.30.130.10">
    <property type="entry name" value="PUA domain"/>
    <property type="match status" value="1"/>
</dbReference>
<comment type="catalytic activity">
    <reaction evidence="8">
        <text>L-glutamate + ATP = L-glutamyl 5-phosphate + ADP</text>
        <dbReference type="Rhea" id="RHEA:14877"/>
        <dbReference type="ChEBI" id="CHEBI:29985"/>
        <dbReference type="ChEBI" id="CHEBI:30616"/>
        <dbReference type="ChEBI" id="CHEBI:58274"/>
        <dbReference type="ChEBI" id="CHEBI:456216"/>
        <dbReference type="EC" id="2.7.2.11"/>
    </reaction>
</comment>
<feature type="binding site" evidence="8">
    <location>
        <position position="60"/>
    </location>
    <ligand>
        <name>substrate</name>
    </ligand>
</feature>
<keyword evidence="7 8" id="KW-0067">ATP-binding</keyword>
<name>A0A370KBK1_9GAMM</name>
<dbReference type="Proteomes" id="UP000254711">
    <property type="component" value="Unassembled WGS sequence"/>
</dbReference>
<dbReference type="GO" id="GO:0004349">
    <property type="term" value="F:glutamate 5-kinase activity"/>
    <property type="evidence" value="ECO:0007669"/>
    <property type="project" value="UniProtKB-UniRule"/>
</dbReference>
<evidence type="ECO:0000256" key="4">
    <source>
        <dbReference type="ARBA" id="ARBA00022679"/>
    </source>
</evidence>
<dbReference type="AlphaFoldDB" id="A0A370KBK1"/>
<evidence type="ECO:0000313" key="10">
    <source>
        <dbReference type="EMBL" id="RDI99959.1"/>
    </source>
</evidence>
<dbReference type="PANTHER" id="PTHR43654:SF1">
    <property type="entry name" value="ISOPENTENYL PHOSPHATE KINASE"/>
    <property type="match status" value="1"/>
</dbReference>
<dbReference type="SUPFAM" id="SSF53633">
    <property type="entry name" value="Carbamate kinase-like"/>
    <property type="match status" value="1"/>
</dbReference>
<evidence type="ECO:0000313" key="11">
    <source>
        <dbReference type="Proteomes" id="UP000254711"/>
    </source>
</evidence>
<dbReference type="PIRSF" id="PIRSF000729">
    <property type="entry name" value="GK"/>
    <property type="match status" value="1"/>
</dbReference>
<evidence type="ECO:0000256" key="5">
    <source>
        <dbReference type="ARBA" id="ARBA00022741"/>
    </source>
</evidence>
<dbReference type="NCBIfam" id="TIGR01027">
    <property type="entry name" value="proB"/>
    <property type="match status" value="1"/>
</dbReference>
<organism evidence="10 11">
    <name type="scientific">Dyella solisilvae</name>
    <dbReference type="NCBI Taxonomy" id="1920168"/>
    <lineage>
        <taxon>Bacteria</taxon>
        <taxon>Pseudomonadati</taxon>
        <taxon>Pseudomonadota</taxon>
        <taxon>Gammaproteobacteria</taxon>
        <taxon>Lysobacterales</taxon>
        <taxon>Rhodanobacteraceae</taxon>
        <taxon>Dyella</taxon>
    </lineage>
</organism>
<dbReference type="InterPro" id="IPR015947">
    <property type="entry name" value="PUA-like_sf"/>
</dbReference>
<comment type="subcellular location">
    <subcellularLocation>
        <location evidence="8">Cytoplasm</location>
    </subcellularLocation>
</comment>
<evidence type="ECO:0000256" key="3">
    <source>
        <dbReference type="ARBA" id="ARBA00022650"/>
    </source>
</evidence>
<comment type="function">
    <text evidence="8">Catalyzes the transfer of a phosphate group to glutamate to form L-glutamate 5-phosphate.</text>
</comment>
<comment type="similarity">
    <text evidence="8">Belongs to the glutamate 5-kinase family.</text>
</comment>
<dbReference type="GO" id="GO:0005829">
    <property type="term" value="C:cytosol"/>
    <property type="evidence" value="ECO:0007669"/>
    <property type="project" value="TreeGrafter"/>
</dbReference>
<feature type="binding site" evidence="8">
    <location>
        <begin position="219"/>
        <end position="225"/>
    </location>
    <ligand>
        <name>ATP</name>
        <dbReference type="ChEBI" id="CHEBI:30616"/>
    </ligand>
</feature>
<feature type="binding site" evidence="8">
    <location>
        <position position="20"/>
    </location>
    <ligand>
        <name>ATP</name>
        <dbReference type="ChEBI" id="CHEBI:30616"/>
    </ligand>
</feature>
<dbReference type="InterPro" id="IPR036393">
    <property type="entry name" value="AceGlu_kinase-like_sf"/>
</dbReference>
<comment type="caution">
    <text evidence="10">The sequence shown here is derived from an EMBL/GenBank/DDBJ whole genome shotgun (WGS) entry which is preliminary data.</text>
</comment>
<dbReference type="CDD" id="cd21157">
    <property type="entry name" value="PUA_G5K"/>
    <property type="match status" value="1"/>
</dbReference>
<keyword evidence="2 8" id="KW-0028">Amino-acid biosynthesis</keyword>
<evidence type="ECO:0000259" key="9">
    <source>
        <dbReference type="SMART" id="SM00359"/>
    </source>
</evidence>
<keyword evidence="6 8" id="KW-0418">Kinase</keyword>
<dbReference type="PANTHER" id="PTHR43654">
    <property type="entry name" value="GLUTAMATE 5-KINASE"/>
    <property type="match status" value="1"/>
</dbReference>
<dbReference type="SUPFAM" id="SSF88697">
    <property type="entry name" value="PUA domain-like"/>
    <property type="match status" value="1"/>
</dbReference>
<dbReference type="SMART" id="SM00359">
    <property type="entry name" value="PUA"/>
    <property type="match status" value="1"/>
</dbReference>
<dbReference type="GO" id="GO:0055129">
    <property type="term" value="P:L-proline biosynthetic process"/>
    <property type="evidence" value="ECO:0007669"/>
    <property type="project" value="UniProtKB-UniRule"/>
</dbReference>
<dbReference type="InterPro" id="IPR019797">
    <property type="entry name" value="Glutamate_5-kinase_CS"/>
</dbReference>
<keyword evidence="11" id="KW-1185">Reference proteome</keyword>
<keyword evidence="4 8" id="KW-0808">Transferase</keyword>
<dbReference type="CDD" id="cd04242">
    <property type="entry name" value="AAK_G5K_ProB"/>
    <property type="match status" value="1"/>
</dbReference>
<dbReference type="InterPro" id="IPR036974">
    <property type="entry name" value="PUA_sf"/>
</dbReference>
<dbReference type="FunFam" id="2.30.130.10:FF:000007">
    <property type="entry name" value="Glutamate 5-kinase"/>
    <property type="match status" value="1"/>
</dbReference>
<keyword evidence="3 8" id="KW-0641">Proline biosynthesis</keyword>
<dbReference type="InterPro" id="IPR001057">
    <property type="entry name" value="Glu/AcGlu_kinase"/>
</dbReference>
<dbReference type="UniPathway" id="UPA00098">
    <property type="reaction ID" value="UER00359"/>
</dbReference>
<dbReference type="GO" id="GO:0003723">
    <property type="term" value="F:RNA binding"/>
    <property type="evidence" value="ECO:0007669"/>
    <property type="project" value="InterPro"/>
</dbReference>
<keyword evidence="1 8" id="KW-0963">Cytoplasm</keyword>
<dbReference type="PROSITE" id="PS50890">
    <property type="entry name" value="PUA"/>
    <property type="match status" value="1"/>
</dbReference>
<dbReference type="InterPro" id="IPR005715">
    <property type="entry name" value="Glu_5kinase/COase_Synthase"/>
</dbReference>
<dbReference type="InterPro" id="IPR002478">
    <property type="entry name" value="PUA"/>
</dbReference>
<evidence type="ECO:0000256" key="1">
    <source>
        <dbReference type="ARBA" id="ARBA00022490"/>
    </source>
</evidence>
<dbReference type="InterPro" id="IPR001048">
    <property type="entry name" value="Asp/Glu/Uridylate_kinase"/>
</dbReference>
<evidence type="ECO:0000256" key="2">
    <source>
        <dbReference type="ARBA" id="ARBA00022605"/>
    </source>
</evidence>
<comment type="pathway">
    <text evidence="8">Amino-acid biosynthesis; L-proline biosynthesis; L-glutamate 5-semialdehyde from L-glutamate: step 1/2.</text>
</comment>
<feature type="binding site" evidence="8">
    <location>
        <position position="145"/>
    </location>
    <ligand>
        <name>substrate</name>
    </ligand>
</feature>
<dbReference type="InterPro" id="IPR011529">
    <property type="entry name" value="Glu_5kinase"/>
</dbReference>
<dbReference type="HAMAP" id="MF_00456">
    <property type="entry name" value="ProB"/>
    <property type="match status" value="1"/>
</dbReference>
<sequence>MSAHHLTEQALPSWRRAVLKVGSNLLAADGGGLTSQYAQALAAFIADSRAAGRQVVLVSSGAVAAGRAQLRAHAPAGGDLAARQALAALGQAPMIALWQSLSPQPVAQVLLTHDDLRNRRRYLNARATLRELLALDVLPVVNENDTVAVDELKLGDNDNLAAIVAALVDADLLLIASDIDALYSADPRRDPGATPLARVTALTPEVLAMAGGSGSAVGTGGMHTKLEAAAKAAAAGIPTVLFSGRDAATVEALRRGILRGTLFDAARTRMQARKYWLRHAPAASGSIQVDAGAVSALSGRRASLLPGGIVQAHGEFHRGDLVEIIGADGAAVARGICQYGAGEVRRLAGLHSSKVGEVLGYSYGAEVVHRDDMVSLGEIEATGEVDA</sequence>
<keyword evidence="5 8" id="KW-0547">Nucleotide-binding</keyword>
<dbReference type="PRINTS" id="PR00474">
    <property type="entry name" value="GLU5KINASE"/>
</dbReference>
<dbReference type="EMBL" id="QQSY01000001">
    <property type="protein sequence ID" value="RDI99959.1"/>
    <property type="molecule type" value="Genomic_DNA"/>
</dbReference>
<dbReference type="GO" id="GO:0005524">
    <property type="term" value="F:ATP binding"/>
    <property type="evidence" value="ECO:0007669"/>
    <property type="project" value="UniProtKB-KW"/>
</dbReference>
<evidence type="ECO:0000256" key="6">
    <source>
        <dbReference type="ARBA" id="ARBA00022777"/>
    </source>
</evidence>
<evidence type="ECO:0000256" key="7">
    <source>
        <dbReference type="ARBA" id="ARBA00022840"/>
    </source>
</evidence>
<dbReference type="Pfam" id="PF01472">
    <property type="entry name" value="PUA"/>
    <property type="match status" value="1"/>
</dbReference>
<dbReference type="FunFam" id="3.40.1160.10:FF:000018">
    <property type="entry name" value="Glutamate 5-kinase"/>
    <property type="match status" value="1"/>
</dbReference>
<dbReference type="PROSITE" id="PS00902">
    <property type="entry name" value="GLUTAMATE_5_KINASE"/>
    <property type="match status" value="1"/>
</dbReference>